<sequence length="144" mass="16085">MENFLDFLRQFGERFSELSQGKKVAALSLVALAVASLLVMSLWLKAPDYQLLYANLSSEDAGAIVDKLKSQKIPFELSNQGRTIRIASDRLYEVRLQLASEGLPEGSDVGLEIFDDTPLGMTEFVQKLNFQRALQGELTRTIKT</sequence>
<feature type="domain" description="Flagellar M-ring N-terminal" evidence="2">
    <location>
        <begin position="45"/>
        <end position="144"/>
    </location>
</feature>
<proteinExistence type="predicted"/>
<reference evidence="3" key="1">
    <citation type="submission" date="2018-05" db="EMBL/GenBank/DDBJ databases">
        <authorList>
            <person name="Lanie J.A."/>
            <person name="Ng W.-L."/>
            <person name="Kazmierczak K.M."/>
            <person name="Andrzejewski T.M."/>
            <person name="Davidsen T.M."/>
            <person name="Wayne K.J."/>
            <person name="Tettelin H."/>
            <person name="Glass J.I."/>
            <person name="Rusch D."/>
            <person name="Podicherti R."/>
            <person name="Tsui H.-C.T."/>
            <person name="Winkler M.E."/>
        </authorList>
    </citation>
    <scope>NUCLEOTIDE SEQUENCE</scope>
</reference>
<dbReference type="InterPro" id="IPR043427">
    <property type="entry name" value="YscJ/FliF"/>
</dbReference>
<dbReference type="AlphaFoldDB" id="A0A382S1Q9"/>
<evidence type="ECO:0000259" key="2">
    <source>
        <dbReference type="Pfam" id="PF01514"/>
    </source>
</evidence>
<dbReference type="InterPro" id="IPR006182">
    <property type="entry name" value="FliF_N_dom"/>
</dbReference>
<dbReference type="PANTHER" id="PTHR30046">
    <property type="entry name" value="FLAGELLAR M-RING PROTEIN"/>
    <property type="match status" value="1"/>
</dbReference>
<protein>
    <recommendedName>
        <fullName evidence="2">Flagellar M-ring N-terminal domain-containing protein</fullName>
    </recommendedName>
</protein>
<dbReference type="Pfam" id="PF01514">
    <property type="entry name" value="YscJ_FliF"/>
    <property type="match status" value="1"/>
</dbReference>
<feature type="non-terminal residue" evidence="3">
    <location>
        <position position="144"/>
    </location>
</feature>
<dbReference type="EMBL" id="UINC01125778">
    <property type="protein sequence ID" value="SVD03846.1"/>
    <property type="molecule type" value="Genomic_DNA"/>
</dbReference>
<keyword evidence="1" id="KW-1133">Transmembrane helix</keyword>
<organism evidence="3">
    <name type="scientific">marine metagenome</name>
    <dbReference type="NCBI Taxonomy" id="408172"/>
    <lineage>
        <taxon>unclassified sequences</taxon>
        <taxon>metagenomes</taxon>
        <taxon>ecological metagenomes</taxon>
    </lineage>
</organism>
<dbReference type="PANTHER" id="PTHR30046:SF0">
    <property type="entry name" value="FLAGELLAR M-RING PROTEIN"/>
    <property type="match status" value="1"/>
</dbReference>
<accession>A0A382S1Q9</accession>
<keyword evidence="1" id="KW-0812">Transmembrane</keyword>
<evidence type="ECO:0000256" key="1">
    <source>
        <dbReference type="SAM" id="Phobius"/>
    </source>
</evidence>
<evidence type="ECO:0000313" key="3">
    <source>
        <dbReference type="EMBL" id="SVD03846.1"/>
    </source>
</evidence>
<keyword evidence="1" id="KW-0472">Membrane</keyword>
<gene>
    <name evidence="3" type="ORF">METZ01_LOCUS356700</name>
</gene>
<feature type="transmembrane region" description="Helical" evidence="1">
    <location>
        <begin position="24"/>
        <end position="44"/>
    </location>
</feature>
<name>A0A382S1Q9_9ZZZZ</name>